<dbReference type="Gene3D" id="2.40.128.20">
    <property type="match status" value="1"/>
</dbReference>
<dbReference type="GO" id="GO:0043176">
    <property type="term" value="F:amine binding"/>
    <property type="evidence" value="ECO:0007669"/>
    <property type="project" value="InterPro"/>
</dbReference>
<dbReference type="PRINTS" id="PR01220">
    <property type="entry name" value="HISBINDING"/>
</dbReference>
<proteinExistence type="predicted"/>
<sequence>MKLLVLFAVLGVAVCEGTEDRPAWLNENTFGQYQDAWQSIQGDENSRYYLYQSTYKTDKVWGDDFICVSVKATTVHKEDESIDAEIKYKNKDKPDEFQTSAEKVTAIKMHGYNKKNGIKYEAKKGAEEFTFNDTLAFTDPNCDIFYTESKDYELWVNQNSVKKVPACCQFMFKLFAGNKNIHNIYQDDCDPEAKSA</sequence>
<accession>A0A224YBY4</accession>
<dbReference type="Pfam" id="PF02098">
    <property type="entry name" value="His_binding"/>
    <property type="match status" value="1"/>
</dbReference>
<dbReference type="EMBL" id="GFPF01004062">
    <property type="protein sequence ID" value="MAA15208.1"/>
    <property type="molecule type" value="Transcribed_RNA"/>
</dbReference>
<dbReference type="AlphaFoldDB" id="A0A224YBY4"/>
<evidence type="ECO:0000256" key="1">
    <source>
        <dbReference type="SAM" id="SignalP"/>
    </source>
</evidence>
<name>A0A224YBY4_9ACAR</name>
<dbReference type="InterPro" id="IPR002970">
    <property type="entry name" value="Tick_his-bd"/>
</dbReference>
<feature type="chain" id="PRO_5012759174" evidence="1">
    <location>
        <begin position="18"/>
        <end position="196"/>
    </location>
</feature>
<dbReference type="SUPFAM" id="SSF50814">
    <property type="entry name" value="Lipocalins"/>
    <property type="match status" value="1"/>
</dbReference>
<evidence type="ECO:0000313" key="2">
    <source>
        <dbReference type="EMBL" id="MAA15208.1"/>
    </source>
</evidence>
<dbReference type="InterPro" id="IPR012674">
    <property type="entry name" value="Calycin"/>
</dbReference>
<reference evidence="2" key="1">
    <citation type="journal article" date="2017" name="Parasit. Vectors">
        <title>Sialotranscriptomics of Rhipicephalus zambeziensis reveals intricate expression profiles of secretory proteins and suggests tight temporal transcriptional regulation during blood-feeding.</title>
        <authorList>
            <person name="de Castro M.H."/>
            <person name="de Klerk D."/>
            <person name="Pienaar R."/>
            <person name="Rees D.J.G."/>
            <person name="Mans B.J."/>
        </authorList>
    </citation>
    <scope>NUCLEOTIDE SEQUENCE</scope>
    <source>
        <tissue evidence="2">Salivary glands</tissue>
    </source>
</reference>
<organism evidence="2">
    <name type="scientific">Rhipicephalus zambeziensis</name>
    <dbReference type="NCBI Taxonomy" id="60191"/>
    <lineage>
        <taxon>Eukaryota</taxon>
        <taxon>Metazoa</taxon>
        <taxon>Ecdysozoa</taxon>
        <taxon>Arthropoda</taxon>
        <taxon>Chelicerata</taxon>
        <taxon>Arachnida</taxon>
        <taxon>Acari</taxon>
        <taxon>Parasitiformes</taxon>
        <taxon>Ixodida</taxon>
        <taxon>Ixodoidea</taxon>
        <taxon>Ixodidae</taxon>
        <taxon>Rhipicephalinae</taxon>
        <taxon>Rhipicephalus</taxon>
        <taxon>Rhipicephalus</taxon>
    </lineage>
</organism>
<keyword evidence="1" id="KW-0732">Signal</keyword>
<dbReference type="GO" id="GO:0030682">
    <property type="term" value="P:symbiont-mediated perturbation of host defenses"/>
    <property type="evidence" value="ECO:0007669"/>
    <property type="project" value="InterPro"/>
</dbReference>
<protein>
    <submittedName>
        <fullName evidence="2">Lipocalin</fullName>
    </submittedName>
</protein>
<feature type="signal peptide" evidence="1">
    <location>
        <begin position="1"/>
        <end position="17"/>
    </location>
</feature>